<keyword evidence="1" id="KW-0596">Phosphopantetheine</keyword>
<evidence type="ECO:0000256" key="2">
    <source>
        <dbReference type="ARBA" id="ARBA00022553"/>
    </source>
</evidence>
<evidence type="ECO:0000256" key="1">
    <source>
        <dbReference type="ARBA" id="ARBA00022450"/>
    </source>
</evidence>
<dbReference type="Proteomes" id="UP000319824">
    <property type="component" value="Unassembled WGS sequence"/>
</dbReference>
<dbReference type="InterPro" id="IPR009081">
    <property type="entry name" value="PP-bd_ACP"/>
</dbReference>
<feature type="domain" description="Carrier" evidence="3">
    <location>
        <begin position="7"/>
        <end position="89"/>
    </location>
</feature>
<protein>
    <submittedName>
        <fullName evidence="4">Acyl carrier protein NodF</fullName>
    </submittedName>
</protein>
<dbReference type="PROSITE" id="PS50075">
    <property type="entry name" value="CARRIER"/>
    <property type="match status" value="1"/>
</dbReference>
<proteinExistence type="predicted"/>
<dbReference type="InterPro" id="IPR006162">
    <property type="entry name" value="Ppantetheine_attach_site"/>
</dbReference>
<dbReference type="EMBL" id="VISO01000001">
    <property type="protein sequence ID" value="TVZ75196.1"/>
    <property type="molecule type" value="Genomic_DNA"/>
</dbReference>
<accession>A0A559TKV3</accession>
<dbReference type="AlphaFoldDB" id="A0A559TKV3"/>
<dbReference type="Pfam" id="PF00550">
    <property type="entry name" value="PP-binding"/>
    <property type="match status" value="1"/>
</dbReference>
<dbReference type="SUPFAM" id="SSF47336">
    <property type="entry name" value="ACP-like"/>
    <property type="match status" value="1"/>
</dbReference>
<name>A0A559TKV3_9HYPH</name>
<organism evidence="4 5">
    <name type="scientific">Rhizobium mongolense USDA 1844</name>
    <dbReference type="NCBI Taxonomy" id="1079460"/>
    <lineage>
        <taxon>Bacteria</taxon>
        <taxon>Pseudomonadati</taxon>
        <taxon>Pseudomonadota</taxon>
        <taxon>Alphaproteobacteria</taxon>
        <taxon>Hyphomicrobiales</taxon>
        <taxon>Rhizobiaceae</taxon>
        <taxon>Rhizobium/Agrobacterium group</taxon>
        <taxon>Rhizobium</taxon>
    </lineage>
</organism>
<dbReference type="PROSITE" id="PS00012">
    <property type="entry name" value="PHOSPHOPANTETHEINE"/>
    <property type="match status" value="1"/>
</dbReference>
<comment type="caution">
    <text evidence="4">The sequence shown here is derived from an EMBL/GenBank/DDBJ whole genome shotgun (WGS) entry which is preliminary data.</text>
</comment>
<evidence type="ECO:0000259" key="3">
    <source>
        <dbReference type="PROSITE" id="PS50075"/>
    </source>
</evidence>
<dbReference type="Gene3D" id="1.10.1200.10">
    <property type="entry name" value="ACP-like"/>
    <property type="match status" value="1"/>
</dbReference>
<dbReference type="RefSeq" id="WP_022719267.1">
    <property type="nucleotide sequence ID" value="NZ_ATTQ01000050.1"/>
</dbReference>
<evidence type="ECO:0000313" key="5">
    <source>
        <dbReference type="Proteomes" id="UP000319824"/>
    </source>
</evidence>
<sequence>MTDQLTTQIIAIIKKRVELESGHRGTASIVGELTAATELTSIGVDSLGLADILWDLEQAYDIKIEMNTAEAWSNLQNVGDVVEAIRGLRTKGA</sequence>
<gene>
    <name evidence="4" type="ORF">BCL32_0633</name>
</gene>
<keyword evidence="2" id="KW-0597">Phosphoprotein</keyword>
<reference evidence="4 5" key="1">
    <citation type="submission" date="2019-06" db="EMBL/GenBank/DDBJ databases">
        <title>Pac Bio to generate improved reference genome sequences for organisms with transposon mutant libraries (support for FEBA project).</title>
        <authorList>
            <person name="Blow M."/>
        </authorList>
    </citation>
    <scope>NUCLEOTIDE SEQUENCE [LARGE SCALE GENOMIC DNA]</scope>
    <source>
        <strain evidence="4 5">USDA 1844</strain>
    </source>
</reference>
<evidence type="ECO:0000313" key="4">
    <source>
        <dbReference type="EMBL" id="TVZ75196.1"/>
    </source>
</evidence>
<dbReference type="InterPro" id="IPR036736">
    <property type="entry name" value="ACP-like_sf"/>
</dbReference>